<accession>A0AA39PTA2</accession>
<comment type="caution">
    <text evidence="1">The sequence shown here is derived from an EMBL/GenBank/DDBJ whole genome shotgun (WGS) entry which is preliminary data.</text>
</comment>
<organism evidence="1 2">
    <name type="scientific">Armillaria luteobubalina</name>
    <dbReference type="NCBI Taxonomy" id="153913"/>
    <lineage>
        <taxon>Eukaryota</taxon>
        <taxon>Fungi</taxon>
        <taxon>Dikarya</taxon>
        <taxon>Basidiomycota</taxon>
        <taxon>Agaricomycotina</taxon>
        <taxon>Agaricomycetes</taxon>
        <taxon>Agaricomycetidae</taxon>
        <taxon>Agaricales</taxon>
        <taxon>Marasmiineae</taxon>
        <taxon>Physalacriaceae</taxon>
        <taxon>Armillaria</taxon>
    </lineage>
</organism>
<evidence type="ECO:0000313" key="1">
    <source>
        <dbReference type="EMBL" id="KAK0490006.1"/>
    </source>
</evidence>
<dbReference type="EMBL" id="JAUEPU010000035">
    <property type="protein sequence ID" value="KAK0490006.1"/>
    <property type="molecule type" value="Genomic_DNA"/>
</dbReference>
<protein>
    <submittedName>
        <fullName evidence="1">Uncharacterized protein</fullName>
    </submittedName>
</protein>
<dbReference type="Proteomes" id="UP001175228">
    <property type="component" value="Unassembled WGS sequence"/>
</dbReference>
<reference evidence="1" key="1">
    <citation type="submission" date="2023-06" db="EMBL/GenBank/DDBJ databases">
        <authorList>
            <consortium name="Lawrence Berkeley National Laboratory"/>
            <person name="Ahrendt S."/>
            <person name="Sahu N."/>
            <person name="Indic B."/>
            <person name="Wong-Bajracharya J."/>
            <person name="Merenyi Z."/>
            <person name="Ke H.-M."/>
            <person name="Monk M."/>
            <person name="Kocsube S."/>
            <person name="Drula E."/>
            <person name="Lipzen A."/>
            <person name="Balint B."/>
            <person name="Henrissat B."/>
            <person name="Andreopoulos B."/>
            <person name="Martin F.M."/>
            <person name="Harder C.B."/>
            <person name="Rigling D."/>
            <person name="Ford K.L."/>
            <person name="Foster G.D."/>
            <person name="Pangilinan J."/>
            <person name="Papanicolaou A."/>
            <person name="Barry K."/>
            <person name="LaButti K."/>
            <person name="Viragh M."/>
            <person name="Koriabine M."/>
            <person name="Yan M."/>
            <person name="Riley R."/>
            <person name="Champramary S."/>
            <person name="Plett K.L."/>
            <person name="Tsai I.J."/>
            <person name="Slot J."/>
            <person name="Sipos G."/>
            <person name="Plett J."/>
            <person name="Nagy L.G."/>
            <person name="Grigoriev I.V."/>
        </authorList>
    </citation>
    <scope>NUCLEOTIDE SEQUENCE</scope>
    <source>
        <strain evidence="1">HWK02</strain>
    </source>
</reference>
<dbReference type="AlphaFoldDB" id="A0AA39PTA2"/>
<sequence>MNNHDREHSADELLHRLRGNYIVPGLVFGYVHGTKIEDLKPGVDISQQEAEAVSSRDCAIVDDLYQEHHFGRLSGHHQLRMCHHQKAWMERRGVKPVIEGGLNTRNMRRALVDGGKKKNVTPFEISDFGYDNSVVFNKYVENLPDDYRMEMFEREV</sequence>
<proteinExistence type="predicted"/>
<name>A0AA39PTA2_9AGAR</name>
<keyword evidence="2" id="KW-1185">Reference proteome</keyword>
<evidence type="ECO:0000313" key="2">
    <source>
        <dbReference type="Proteomes" id="UP001175228"/>
    </source>
</evidence>
<gene>
    <name evidence="1" type="ORF">EDD18DRAFT_1109874</name>
</gene>